<dbReference type="FunFam" id="1.10.10.10:FF:000001">
    <property type="entry name" value="LysR family transcriptional regulator"/>
    <property type="match status" value="1"/>
</dbReference>
<reference evidence="6" key="1">
    <citation type="submission" date="2022-06" db="EMBL/GenBank/DDBJ databases">
        <title>Dynamics of rice microbiomes reveals core vertical transmitted seed endophytes.</title>
        <authorList>
            <person name="Liao K."/>
            <person name="Zhang X."/>
        </authorList>
    </citation>
    <scope>NUCLEOTIDE SEQUENCE</scope>
    <source>
        <strain evidence="6">JT1-17</strain>
    </source>
</reference>
<comment type="caution">
    <text evidence="6">The sequence shown here is derived from an EMBL/GenBank/DDBJ whole genome shotgun (WGS) entry which is preliminary data.</text>
</comment>
<gene>
    <name evidence="6" type="ORF">NB703_003472</name>
</gene>
<proteinExistence type="inferred from homology"/>
<evidence type="ECO:0000313" key="6">
    <source>
        <dbReference type="EMBL" id="MCW0345379.1"/>
    </source>
</evidence>
<evidence type="ECO:0000256" key="4">
    <source>
        <dbReference type="ARBA" id="ARBA00023163"/>
    </source>
</evidence>
<dbReference type="Proteomes" id="UP001208888">
    <property type="component" value="Unassembled WGS sequence"/>
</dbReference>
<evidence type="ECO:0000256" key="1">
    <source>
        <dbReference type="ARBA" id="ARBA00009437"/>
    </source>
</evidence>
<dbReference type="InterPro" id="IPR058163">
    <property type="entry name" value="LysR-type_TF_proteobact-type"/>
</dbReference>
<dbReference type="GO" id="GO:0006351">
    <property type="term" value="P:DNA-templated transcription"/>
    <property type="evidence" value="ECO:0007669"/>
    <property type="project" value="TreeGrafter"/>
</dbReference>
<dbReference type="InterPro" id="IPR005119">
    <property type="entry name" value="LysR_subst-bd"/>
</dbReference>
<dbReference type="SUPFAM" id="SSF46785">
    <property type="entry name" value="Winged helix' DNA-binding domain"/>
    <property type="match status" value="1"/>
</dbReference>
<accession>A0AAJ1D190</accession>
<dbReference type="Gene3D" id="1.10.10.10">
    <property type="entry name" value="Winged helix-like DNA-binding domain superfamily/Winged helix DNA-binding domain"/>
    <property type="match status" value="1"/>
</dbReference>
<dbReference type="GO" id="GO:0003700">
    <property type="term" value="F:DNA-binding transcription factor activity"/>
    <property type="evidence" value="ECO:0007669"/>
    <property type="project" value="InterPro"/>
</dbReference>
<protein>
    <recommendedName>
        <fullName evidence="5">HTH lysR-type domain-containing protein</fullName>
    </recommendedName>
</protein>
<comment type="similarity">
    <text evidence="1">Belongs to the LysR transcriptional regulatory family.</text>
</comment>
<organism evidence="6 7">
    <name type="scientific">Pantoea ananas</name>
    <name type="common">Erwinia uredovora</name>
    <dbReference type="NCBI Taxonomy" id="553"/>
    <lineage>
        <taxon>Bacteria</taxon>
        <taxon>Pseudomonadati</taxon>
        <taxon>Pseudomonadota</taxon>
        <taxon>Gammaproteobacteria</taxon>
        <taxon>Enterobacterales</taxon>
        <taxon>Erwiniaceae</taxon>
        <taxon>Pantoea</taxon>
    </lineage>
</organism>
<dbReference type="EMBL" id="JANFVX010000014">
    <property type="protein sequence ID" value="MCW0345379.1"/>
    <property type="molecule type" value="Genomic_DNA"/>
</dbReference>
<evidence type="ECO:0000259" key="5">
    <source>
        <dbReference type="PROSITE" id="PS50931"/>
    </source>
</evidence>
<dbReference type="AlphaFoldDB" id="A0AAJ1D190"/>
<name>A0AAJ1D190_PANAN</name>
<feature type="domain" description="HTH lysR-type" evidence="5">
    <location>
        <begin position="1"/>
        <end position="62"/>
    </location>
</feature>
<evidence type="ECO:0000256" key="3">
    <source>
        <dbReference type="ARBA" id="ARBA00023125"/>
    </source>
</evidence>
<dbReference type="InterPro" id="IPR036388">
    <property type="entry name" value="WH-like_DNA-bd_sf"/>
</dbReference>
<evidence type="ECO:0000256" key="2">
    <source>
        <dbReference type="ARBA" id="ARBA00023015"/>
    </source>
</evidence>
<evidence type="ECO:0000313" key="7">
    <source>
        <dbReference type="Proteomes" id="UP001208888"/>
    </source>
</evidence>
<dbReference type="PANTHER" id="PTHR30537:SF21">
    <property type="entry name" value="HTH-TYPE TRANSCRIPTIONAL REGULATOR SINR-RELATED"/>
    <property type="match status" value="1"/>
</dbReference>
<dbReference type="PANTHER" id="PTHR30537">
    <property type="entry name" value="HTH-TYPE TRANSCRIPTIONAL REGULATOR"/>
    <property type="match status" value="1"/>
</dbReference>
<dbReference type="InterPro" id="IPR036390">
    <property type="entry name" value="WH_DNA-bd_sf"/>
</dbReference>
<dbReference type="Pfam" id="PF00126">
    <property type="entry name" value="HTH_1"/>
    <property type="match status" value="1"/>
</dbReference>
<dbReference type="GO" id="GO:0043565">
    <property type="term" value="F:sequence-specific DNA binding"/>
    <property type="evidence" value="ECO:0007669"/>
    <property type="project" value="TreeGrafter"/>
</dbReference>
<dbReference type="SUPFAM" id="SSF53850">
    <property type="entry name" value="Periplasmic binding protein-like II"/>
    <property type="match status" value="1"/>
</dbReference>
<keyword evidence="3" id="KW-0238">DNA-binding</keyword>
<dbReference type="Pfam" id="PF03466">
    <property type="entry name" value="LysR_substrate"/>
    <property type="match status" value="1"/>
</dbReference>
<keyword evidence="4" id="KW-0804">Transcription</keyword>
<keyword evidence="2" id="KW-0805">Transcription regulation</keyword>
<sequence>MNKIGKLHDWHVFVTIVEHGNFSAAAKHLGISVSSVSKTISRLEEGVNSVFFHRDTHSMQVTDDGRIAYEKAKAVLEMMDELITGLRNPSRDIQGSVRLTAPALVSEFLANHWLDEYMENHKNVTLFLESRESSQFSKESSSFDHLVFRSGMIDSEDLVHRQLTPLQLSLCASREYISEHGEILHPSELFSHAFLWVHDYGFFRPITFHNGDETYVLNKSPCHRYSSDNLLATFNLVAKGKGISISTPGFMAQNRKNYPQVITILNDWKIMPVPIYIIWRQRRYYSPLFRDFIDFISKKWDERERLNEIK</sequence>
<dbReference type="InterPro" id="IPR000847">
    <property type="entry name" value="LysR_HTH_N"/>
</dbReference>
<dbReference type="Gene3D" id="3.40.190.290">
    <property type="match status" value="1"/>
</dbReference>
<dbReference type="PROSITE" id="PS50931">
    <property type="entry name" value="HTH_LYSR"/>
    <property type="match status" value="1"/>
</dbReference>